<feature type="region of interest" description="Disordered" evidence="1">
    <location>
        <begin position="1"/>
        <end position="45"/>
    </location>
</feature>
<name>A0A448X0J6_9PLAT</name>
<evidence type="ECO:0000256" key="1">
    <source>
        <dbReference type="SAM" id="MobiDB-lite"/>
    </source>
</evidence>
<evidence type="ECO:0000313" key="2">
    <source>
        <dbReference type="EMBL" id="VEL24998.1"/>
    </source>
</evidence>
<evidence type="ECO:0000313" key="3">
    <source>
        <dbReference type="Proteomes" id="UP000784294"/>
    </source>
</evidence>
<feature type="compositionally biased region" description="Basic and acidic residues" evidence="1">
    <location>
        <begin position="1"/>
        <end position="11"/>
    </location>
</feature>
<gene>
    <name evidence="2" type="ORF">PXEA_LOCUS18438</name>
</gene>
<sequence>MEWQRYRDSHELGSNPSDDADATGSGQIETSHHSNRNELIVGFIH</sequence>
<keyword evidence="3" id="KW-1185">Reference proteome</keyword>
<reference evidence="2" key="1">
    <citation type="submission" date="2018-11" db="EMBL/GenBank/DDBJ databases">
        <authorList>
            <consortium name="Pathogen Informatics"/>
        </authorList>
    </citation>
    <scope>NUCLEOTIDE SEQUENCE</scope>
</reference>
<accession>A0A448X0J6</accession>
<dbReference type="AlphaFoldDB" id="A0A448X0J6"/>
<dbReference type="Proteomes" id="UP000784294">
    <property type="component" value="Unassembled WGS sequence"/>
</dbReference>
<protein>
    <submittedName>
        <fullName evidence="2">Uncharacterized protein</fullName>
    </submittedName>
</protein>
<proteinExistence type="predicted"/>
<dbReference type="EMBL" id="CAAALY010071087">
    <property type="protein sequence ID" value="VEL24998.1"/>
    <property type="molecule type" value="Genomic_DNA"/>
</dbReference>
<organism evidence="2 3">
    <name type="scientific">Protopolystoma xenopodis</name>
    <dbReference type="NCBI Taxonomy" id="117903"/>
    <lineage>
        <taxon>Eukaryota</taxon>
        <taxon>Metazoa</taxon>
        <taxon>Spiralia</taxon>
        <taxon>Lophotrochozoa</taxon>
        <taxon>Platyhelminthes</taxon>
        <taxon>Monogenea</taxon>
        <taxon>Polyopisthocotylea</taxon>
        <taxon>Polystomatidea</taxon>
        <taxon>Polystomatidae</taxon>
        <taxon>Protopolystoma</taxon>
    </lineage>
</organism>
<comment type="caution">
    <text evidence="2">The sequence shown here is derived from an EMBL/GenBank/DDBJ whole genome shotgun (WGS) entry which is preliminary data.</text>
</comment>